<feature type="non-terminal residue" evidence="1">
    <location>
        <position position="127"/>
    </location>
</feature>
<protein>
    <submittedName>
        <fullName evidence="1">Uncharacterized protein</fullName>
    </submittedName>
</protein>
<accession>A0A3B0PV69</accession>
<evidence type="ECO:0000313" key="1">
    <source>
        <dbReference type="EMBL" id="SYV93243.1"/>
    </source>
</evidence>
<dbReference type="EMBL" id="LS991953">
    <property type="protein sequence ID" value="SYV93243.1"/>
    <property type="molecule type" value="Genomic_DNA"/>
</dbReference>
<sequence>MVLSIINKDPKLSTLLNNVTNQEQFLSSVIGLFKPLDQNLNLVSNVVNLLLGKLSNPQKLNLNSILASVTNDLKSVVDLSNEKTLINLLKTILKDSEVKKQRNNYVQFVKNAVDYAVKNLNLPELVW</sequence>
<organism evidence="1 2">
    <name type="scientific">Mycoplasmopsis synoviae</name>
    <name type="common">Mycoplasma synoviae</name>
    <dbReference type="NCBI Taxonomy" id="2109"/>
    <lineage>
        <taxon>Bacteria</taxon>
        <taxon>Bacillati</taxon>
        <taxon>Mycoplasmatota</taxon>
        <taxon>Mycoplasmoidales</taxon>
        <taxon>Metamycoplasmataceae</taxon>
        <taxon>Mycoplasmopsis</taxon>
    </lineage>
</organism>
<name>A0A3B0PV69_MYCSY</name>
<dbReference type="AlphaFoldDB" id="A0A3B0PV69"/>
<proteinExistence type="predicted"/>
<dbReference type="Proteomes" id="UP000259328">
    <property type="component" value="Chromosome"/>
</dbReference>
<gene>
    <name evidence="1" type="ORF">NCTC10124_00974</name>
</gene>
<reference evidence="2" key="1">
    <citation type="submission" date="2018-06" db="EMBL/GenBank/DDBJ databases">
        <authorList>
            <consortium name="Pathogen Informatics"/>
        </authorList>
    </citation>
    <scope>NUCLEOTIDE SEQUENCE [LARGE SCALE GENOMIC DNA]</scope>
    <source>
        <strain evidence="2">NCTC10124</strain>
    </source>
</reference>
<evidence type="ECO:0000313" key="2">
    <source>
        <dbReference type="Proteomes" id="UP000259328"/>
    </source>
</evidence>